<gene>
    <name evidence="3" type="primary">Rrp40</name>
    <name evidence="3" type="ORF">Bhyg_00894</name>
</gene>
<dbReference type="GO" id="GO:0005730">
    <property type="term" value="C:nucleolus"/>
    <property type="evidence" value="ECO:0007669"/>
    <property type="project" value="UniProtKB-SubCell"/>
</dbReference>
<accession>A0A9Q0N8D2</accession>
<dbReference type="CDD" id="cd05790">
    <property type="entry name" value="S1_Rrp40"/>
    <property type="match status" value="1"/>
</dbReference>
<feature type="domain" description="Exosome complex exonuclease Rrp40 N-terminal" evidence="2">
    <location>
        <begin position="55"/>
        <end position="91"/>
    </location>
</feature>
<dbReference type="EMBL" id="WJQU01000001">
    <property type="protein sequence ID" value="KAJ6645686.1"/>
    <property type="molecule type" value="Genomic_DNA"/>
</dbReference>
<dbReference type="GO" id="GO:0034475">
    <property type="term" value="P:U4 snRNA 3'-end processing"/>
    <property type="evidence" value="ECO:0007669"/>
    <property type="project" value="TreeGrafter"/>
</dbReference>
<dbReference type="Gene3D" id="2.40.50.100">
    <property type="match status" value="1"/>
</dbReference>
<dbReference type="InterPro" id="IPR012340">
    <property type="entry name" value="NA-bd_OB-fold"/>
</dbReference>
<dbReference type="Proteomes" id="UP001151699">
    <property type="component" value="Chromosome A"/>
</dbReference>
<evidence type="ECO:0000256" key="1">
    <source>
        <dbReference type="ARBA" id="ARBA00004604"/>
    </source>
</evidence>
<dbReference type="OrthoDB" id="340500at2759"/>
<dbReference type="GO" id="GO:0071051">
    <property type="term" value="P:poly(A)-dependent snoRNA 3'-end processing"/>
    <property type="evidence" value="ECO:0007669"/>
    <property type="project" value="TreeGrafter"/>
</dbReference>
<dbReference type="GO" id="GO:0071038">
    <property type="term" value="P:TRAMP-dependent tRNA surveillance pathway"/>
    <property type="evidence" value="ECO:0007669"/>
    <property type="project" value="TreeGrafter"/>
</dbReference>
<dbReference type="Gene3D" id="2.40.50.140">
    <property type="entry name" value="Nucleic acid-binding proteins"/>
    <property type="match status" value="1"/>
</dbReference>
<organism evidence="3 4">
    <name type="scientific">Pseudolycoriella hygida</name>
    <dbReference type="NCBI Taxonomy" id="35572"/>
    <lineage>
        <taxon>Eukaryota</taxon>
        <taxon>Metazoa</taxon>
        <taxon>Ecdysozoa</taxon>
        <taxon>Arthropoda</taxon>
        <taxon>Hexapoda</taxon>
        <taxon>Insecta</taxon>
        <taxon>Pterygota</taxon>
        <taxon>Neoptera</taxon>
        <taxon>Endopterygota</taxon>
        <taxon>Diptera</taxon>
        <taxon>Nematocera</taxon>
        <taxon>Sciaroidea</taxon>
        <taxon>Sciaridae</taxon>
        <taxon>Pseudolycoriella</taxon>
    </lineage>
</organism>
<keyword evidence="4" id="KW-1185">Reference proteome</keyword>
<dbReference type="PANTHER" id="PTHR21321">
    <property type="entry name" value="PNAS-3 RELATED"/>
    <property type="match status" value="1"/>
</dbReference>
<comment type="subcellular location">
    <subcellularLocation>
        <location evidence="1">Nucleus</location>
        <location evidence="1">Nucleolus</location>
    </subcellularLocation>
</comment>
<name>A0A9Q0N8D2_9DIPT</name>
<evidence type="ECO:0000313" key="3">
    <source>
        <dbReference type="EMBL" id="KAJ6645686.1"/>
    </source>
</evidence>
<dbReference type="GO" id="GO:0000176">
    <property type="term" value="C:nuclear exosome (RNase complex)"/>
    <property type="evidence" value="ECO:0007669"/>
    <property type="project" value="TreeGrafter"/>
</dbReference>
<dbReference type="GO" id="GO:0071035">
    <property type="term" value="P:nuclear polyadenylation-dependent rRNA catabolic process"/>
    <property type="evidence" value="ECO:0007669"/>
    <property type="project" value="TreeGrafter"/>
</dbReference>
<dbReference type="GO" id="GO:0003723">
    <property type="term" value="F:RNA binding"/>
    <property type="evidence" value="ECO:0007669"/>
    <property type="project" value="InterPro"/>
</dbReference>
<sequence length="315" mass="34452">MYLRNPIGLPNFHLFVFVLLDTNLEMSEVTAKAGDILMPGDNIDINKDLFKNKRIILGPGLRNVDDRVIACKPGVLRIKNQTFWVDSYQKRYIPCRGETVIGTIIQKAGDIYRVDIGASEPACLPYLAFEGATKKNRPDVNVGDLVFAKLLNASKDYESELICVNSYGQKHKLGALNGGFVFDCSINLNPRDILAVGNAILAAEDIPDEEVGEMVHRVGGSRVFSSLIRGFRFGGAAAVATDSFCSSELEVGVGIVLVDEIRFDGTVFEICLCCNLSAVLGGMFSEESSELICAWNNRSSPCEDVVSLLLLELDE</sequence>
<dbReference type="Pfam" id="PF21262">
    <property type="entry name" value="RRP40_S1"/>
    <property type="match status" value="1"/>
</dbReference>
<dbReference type="PANTHER" id="PTHR21321:SF1">
    <property type="entry name" value="EXOSOME COMPLEX COMPONENT RRP40"/>
    <property type="match status" value="1"/>
</dbReference>
<evidence type="ECO:0000313" key="4">
    <source>
        <dbReference type="Proteomes" id="UP001151699"/>
    </source>
</evidence>
<dbReference type="AlphaFoldDB" id="A0A9Q0N8D2"/>
<evidence type="ECO:0000259" key="2">
    <source>
        <dbReference type="Pfam" id="PF18311"/>
    </source>
</evidence>
<dbReference type="InterPro" id="IPR041054">
    <property type="entry name" value="Rrp40_N_euk"/>
</dbReference>
<comment type="caution">
    <text evidence="3">The sequence shown here is derived from an EMBL/GenBank/DDBJ whole genome shotgun (WGS) entry which is preliminary data.</text>
</comment>
<dbReference type="FunFam" id="2.40.50.140:FF:000112">
    <property type="entry name" value="Exosome complex component RRP40"/>
    <property type="match status" value="1"/>
</dbReference>
<dbReference type="InterPro" id="IPR026699">
    <property type="entry name" value="Exosome_RNA_bind1/RRP40/RRP4"/>
</dbReference>
<dbReference type="GO" id="GO:0071034">
    <property type="term" value="P:CUT catabolic process"/>
    <property type="evidence" value="ECO:0007669"/>
    <property type="project" value="TreeGrafter"/>
</dbReference>
<dbReference type="InterPro" id="IPR037319">
    <property type="entry name" value="Rrp40_S1"/>
</dbReference>
<dbReference type="SUPFAM" id="SSF50249">
    <property type="entry name" value="Nucleic acid-binding proteins"/>
    <property type="match status" value="1"/>
</dbReference>
<reference evidence="3" key="1">
    <citation type="submission" date="2022-07" db="EMBL/GenBank/DDBJ databases">
        <authorList>
            <person name="Trinca V."/>
            <person name="Uliana J.V.C."/>
            <person name="Torres T.T."/>
            <person name="Ward R.J."/>
            <person name="Monesi N."/>
        </authorList>
    </citation>
    <scope>NUCLEOTIDE SEQUENCE</scope>
    <source>
        <strain evidence="3">HSMRA1968</strain>
        <tissue evidence="3">Whole embryos</tissue>
    </source>
</reference>
<dbReference type="GO" id="GO:0000177">
    <property type="term" value="C:cytoplasmic exosome (RNase complex)"/>
    <property type="evidence" value="ECO:0007669"/>
    <property type="project" value="TreeGrafter"/>
</dbReference>
<proteinExistence type="predicted"/>
<dbReference type="GO" id="GO:0000467">
    <property type="term" value="P:exonucleolytic trimming to generate mature 3'-end of 5.8S rRNA from tricistronic rRNA transcript (SSU-rRNA, 5.8S rRNA, LSU-rRNA)"/>
    <property type="evidence" value="ECO:0007669"/>
    <property type="project" value="TreeGrafter"/>
</dbReference>
<dbReference type="SUPFAM" id="SSF110324">
    <property type="entry name" value="Ribosomal L27 protein-like"/>
    <property type="match status" value="1"/>
</dbReference>
<protein>
    <submittedName>
        <fullName evidence="3">Exosome complex component RRP40</fullName>
    </submittedName>
</protein>
<dbReference type="Pfam" id="PF18311">
    <property type="entry name" value="Rrp40_N"/>
    <property type="match status" value="1"/>
</dbReference>